<keyword evidence="3" id="KW-1185">Reference proteome</keyword>
<feature type="compositionally biased region" description="Acidic residues" evidence="1">
    <location>
        <begin position="164"/>
        <end position="182"/>
    </location>
</feature>
<evidence type="ECO:0000256" key="1">
    <source>
        <dbReference type="SAM" id="MobiDB-lite"/>
    </source>
</evidence>
<dbReference type="Proteomes" id="UP000521872">
    <property type="component" value="Unassembled WGS sequence"/>
</dbReference>
<sequence length="468" mass="52529">MHPSRFSTIDSTGYFTYNTLFGSDVTTCLLHLRLLGGAGIIKGTSANPFLSLKALDTAKFAQAVVQSAFLPVAPNVELVCYAPNCMELTLEAYRNIVKNVGSRADIAALCGVSRGFRYVAERALYNTLFMQNDEETGILCQTLATTPRLAMLVDALTIYLAEKSEDDSEDEDDDEDEEEEEPTDPREMDWSAVAGALKQTKYLRYLNVHINDGSSSSVSWVLSDTTFQLRRFHCDFDWDSDLVTFLNRQTRLEDLYLNDFKDSEDPKNPAPSRSLQLAQGSVSSLSTLECTFSEAAMAIVPGRPVTHLKTCFSHSETNAKRKEMDDLLAKTALSTEPLRSLDLADSSYDDRFSRELLIALVKIRPLMTELRHLGIFVLPVDGRERLRFYGLLRRLPKLQSVEFEVSSWRPSPSSPPALRALAGELRLYNPSVIRMIFVHDFDRSVVTAVNGICRVDTETSAELLWREK</sequence>
<protein>
    <submittedName>
        <fullName evidence="2">Uncharacterized protein</fullName>
    </submittedName>
</protein>
<feature type="region of interest" description="Disordered" evidence="1">
    <location>
        <begin position="164"/>
        <end position="189"/>
    </location>
</feature>
<reference evidence="2 3" key="1">
    <citation type="submission" date="2019-12" db="EMBL/GenBank/DDBJ databases">
        <authorList>
            <person name="Floudas D."/>
            <person name="Bentzer J."/>
            <person name="Ahren D."/>
            <person name="Johansson T."/>
            <person name="Persson P."/>
            <person name="Tunlid A."/>
        </authorList>
    </citation>
    <scope>NUCLEOTIDE SEQUENCE [LARGE SCALE GENOMIC DNA]</scope>
    <source>
        <strain evidence="2 3">CBS 102.39</strain>
    </source>
</reference>
<gene>
    <name evidence="2" type="ORF">D9613_012087</name>
</gene>
<name>A0A8H4R2Y8_9AGAR</name>
<dbReference type="EMBL" id="JAACJL010000004">
    <property type="protein sequence ID" value="KAF4621796.1"/>
    <property type="molecule type" value="Genomic_DNA"/>
</dbReference>
<dbReference type="AlphaFoldDB" id="A0A8H4R2Y8"/>
<evidence type="ECO:0000313" key="3">
    <source>
        <dbReference type="Proteomes" id="UP000521872"/>
    </source>
</evidence>
<comment type="caution">
    <text evidence="2">The sequence shown here is derived from an EMBL/GenBank/DDBJ whole genome shotgun (WGS) entry which is preliminary data.</text>
</comment>
<organism evidence="2 3">
    <name type="scientific">Agrocybe pediades</name>
    <dbReference type="NCBI Taxonomy" id="84607"/>
    <lineage>
        <taxon>Eukaryota</taxon>
        <taxon>Fungi</taxon>
        <taxon>Dikarya</taxon>
        <taxon>Basidiomycota</taxon>
        <taxon>Agaricomycotina</taxon>
        <taxon>Agaricomycetes</taxon>
        <taxon>Agaricomycetidae</taxon>
        <taxon>Agaricales</taxon>
        <taxon>Agaricineae</taxon>
        <taxon>Strophariaceae</taxon>
        <taxon>Agrocybe</taxon>
    </lineage>
</organism>
<accession>A0A8H4R2Y8</accession>
<proteinExistence type="predicted"/>
<evidence type="ECO:0000313" key="2">
    <source>
        <dbReference type="EMBL" id="KAF4621796.1"/>
    </source>
</evidence>